<keyword evidence="10" id="KW-0472">Membrane</keyword>
<keyword evidence="8" id="KW-1133">Transmembrane helix</keyword>
<dbReference type="PANTHER" id="PTHR45436:SF5">
    <property type="entry name" value="SENSOR HISTIDINE KINASE TRCS"/>
    <property type="match status" value="1"/>
</dbReference>
<reference evidence="15 16" key="1">
    <citation type="submission" date="2017-11" db="EMBL/GenBank/DDBJ databases">
        <title>Genomic Encyclopedia of Archaeal and Bacterial Type Strains, Phase II (KMG-II): From Individual Species to Whole Genera.</title>
        <authorList>
            <person name="Goeker M."/>
        </authorList>
    </citation>
    <scope>NUCLEOTIDE SEQUENCE [LARGE SCALE GENOMIC DNA]</scope>
    <source>
        <strain evidence="15 16">DSM 16400</strain>
    </source>
</reference>
<keyword evidence="16" id="KW-1185">Reference proteome</keyword>
<comment type="caution">
    <text evidence="15">The sequence shown here is derived from an EMBL/GenBank/DDBJ whole genome shotgun (WGS) entry which is preliminary data.</text>
</comment>
<dbReference type="InterPro" id="IPR003594">
    <property type="entry name" value="HATPase_dom"/>
</dbReference>
<keyword evidence="5" id="KW-0808">Transferase</keyword>
<sequence length="479" mass="51113">MRRLSLRWMLLLPVLATILVGFLAFAVAVDVSERSLRLAEVDAELARAEVSNLPPPAVDAPEPSGVRPAPDAETEQPPTSGVDDSTLPVQFTISLDGTLLDNQGITHPFTAEDLTYFGAVTSSATVTVDNYRVLLSPSPEGVVRITALSLDTYNAALASLRGTLVAGGVTIALLEAAMAWFLARQIARPIAGVARSVTRIADGELEIPIVPAGGSREIAELTTDIDRMVNRLRDALAEREQSAADATRARDDMRRLLADVAHEIRTPLTALKGYSDLYAQDMLSTPGALDRAMSRVGDESIRLNVLVNSMLQLVRDGKPLEIQHERVDLVTVAENVIDDLRVAFPSRAIDADLTAISHASLAGNAAQLHQALLNLGANACRHTPDDTAVSFMASLTEAEAIVSIVDYGPGIPEDERDKIFQPFYRSDPSRVRSSHDGAGLGLAVTLEIAIQHHGSVQLRPTPGGGATFALHLPLAPVAP</sequence>
<evidence type="ECO:0000256" key="4">
    <source>
        <dbReference type="ARBA" id="ARBA00022553"/>
    </source>
</evidence>
<dbReference type="CDD" id="cd00082">
    <property type="entry name" value="HisKA"/>
    <property type="match status" value="1"/>
</dbReference>
<proteinExistence type="predicted"/>
<feature type="domain" description="HAMP" evidence="14">
    <location>
        <begin position="184"/>
        <end position="237"/>
    </location>
</feature>
<dbReference type="Pfam" id="PF00512">
    <property type="entry name" value="HisKA"/>
    <property type="match status" value="1"/>
</dbReference>
<dbReference type="GO" id="GO:0000155">
    <property type="term" value="F:phosphorelay sensor kinase activity"/>
    <property type="evidence" value="ECO:0007669"/>
    <property type="project" value="InterPro"/>
</dbReference>
<evidence type="ECO:0000256" key="8">
    <source>
        <dbReference type="ARBA" id="ARBA00022989"/>
    </source>
</evidence>
<feature type="coiled-coil region" evidence="11">
    <location>
        <begin position="218"/>
        <end position="249"/>
    </location>
</feature>
<feature type="region of interest" description="Disordered" evidence="12">
    <location>
        <begin position="52"/>
        <end position="86"/>
    </location>
</feature>
<feature type="compositionally biased region" description="Polar residues" evidence="12">
    <location>
        <begin position="76"/>
        <end position="86"/>
    </location>
</feature>
<dbReference type="SUPFAM" id="SSF158472">
    <property type="entry name" value="HAMP domain-like"/>
    <property type="match status" value="1"/>
</dbReference>
<dbReference type="PROSITE" id="PS50885">
    <property type="entry name" value="HAMP"/>
    <property type="match status" value="1"/>
</dbReference>
<dbReference type="InterPro" id="IPR036097">
    <property type="entry name" value="HisK_dim/P_sf"/>
</dbReference>
<evidence type="ECO:0000256" key="7">
    <source>
        <dbReference type="ARBA" id="ARBA00022777"/>
    </source>
</evidence>
<dbReference type="CDD" id="cd06225">
    <property type="entry name" value="HAMP"/>
    <property type="match status" value="1"/>
</dbReference>
<dbReference type="SUPFAM" id="SSF55874">
    <property type="entry name" value="ATPase domain of HSP90 chaperone/DNA topoisomerase II/histidine kinase"/>
    <property type="match status" value="1"/>
</dbReference>
<dbReference type="InterPro" id="IPR036890">
    <property type="entry name" value="HATPase_C_sf"/>
</dbReference>
<dbReference type="PANTHER" id="PTHR45436">
    <property type="entry name" value="SENSOR HISTIDINE KINASE YKOH"/>
    <property type="match status" value="1"/>
</dbReference>
<dbReference type="EMBL" id="PGFH01000002">
    <property type="protein sequence ID" value="PJJ78271.1"/>
    <property type="molecule type" value="Genomic_DNA"/>
</dbReference>
<evidence type="ECO:0000256" key="9">
    <source>
        <dbReference type="ARBA" id="ARBA00023012"/>
    </source>
</evidence>
<dbReference type="InterPro" id="IPR003660">
    <property type="entry name" value="HAMP_dom"/>
</dbReference>
<keyword evidence="6" id="KW-0812">Transmembrane</keyword>
<organism evidence="15 16">
    <name type="scientific">Salinibacterium amurskyense</name>
    <dbReference type="NCBI Taxonomy" id="205941"/>
    <lineage>
        <taxon>Bacteria</taxon>
        <taxon>Bacillati</taxon>
        <taxon>Actinomycetota</taxon>
        <taxon>Actinomycetes</taxon>
        <taxon>Micrococcales</taxon>
        <taxon>Microbacteriaceae</taxon>
        <taxon>Salinibacterium</taxon>
    </lineage>
</organism>
<keyword evidence="9" id="KW-0902">Two-component regulatory system</keyword>
<keyword evidence="7 15" id="KW-0418">Kinase</keyword>
<dbReference type="SMART" id="SM00304">
    <property type="entry name" value="HAMP"/>
    <property type="match status" value="1"/>
</dbReference>
<protein>
    <recommendedName>
        <fullName evidence="3">histidine kinase</fullName>
        <ecNumber evidence="3">2.7.13.3</ecNumber>
    </recommendedName>
</protein>
<evidence type="ECO:0000256" key="2">
    <source>
        <dbReference type="ARBA" id="ARBA00004236"/>
    </source>
</evidence>
<evidence type="ECO:0000256" key="12">
    <source>
        <dbReference type="SAM" id="MobiDB-lite"/>
    </source>
</evidence>
<dbReference type="Gene3D" id="6.10.340.10">
    <property type="match status" value="1"/>
</dbReference>
<keyword evidence="4" id="KW-0597">Phosphoprotein</keyword>
<evidence type="ECO:0000256" key="11">
    <source>
        <dbReference type="SAM" id="Coils"/>
    </source>
</evidence>
<dbReference type="CDD" id="cd00075">
    <property type="entry name" value="HATPase"/>
    <property type="match status" value="1"/>
</dbReference>
<comment type="catalytic activity">
    <reaction evidence="1">
        <text>ATP + protein L-histidine = ADP + protein N-phospho-L-histidine.</text>
        <dbReference type="EC" id="2.7.13.3"/>
    </reaction>
</comment>
<dbReference type="Pfam" id="PF00672">
    <property type="entry name" value="HAMP"/>
    <property type="match status" value="1"/>
</dbReference>
<evidence type="ECO:0000313" key="15">
    <source>
        <dbReference type="EMBL" id="PJJ78271.1"/>
    </source>
</evidence>
<dbReference type="RefSeq" id="WP_147433362.1">
    <property type="nucleotide sequence ID" value="NZ_BMZU01000002.1"/>
</dbReference>
<name>A0A2M9D252_9MICO</name>
<dbReference type="InterPro" id="IPR003661">
    <property type="entry name" value="HisK_dim/P_dom"/>
</dbReference>
<keyword evidence="11" id="KW-0175">Coiled coil</keyword>
<evidence type="ECO:0000256" key="1">
    <source>
        <dbReference type="ARBA" id="ARBA00000085"/>
    </source>
</evidence>
<dbReference type="AlphaFoldDB" id="A0A2M9D252"/>
<dbReference type="InterPro" id="IPR005467">
    <property type="entry name" value="His_kinase_dom"/>
</dbReference>
<gene>
    <name evidence="15" type="ORF">CLV85_1837</name>
</gene>
<dbReference type="Gene3D" id="3.30.565.10">
    <property type="entry name" value="Histidine kinase-like ATPase, C-terminal domain"/>
    <property type="match status" value="1"/>
</dbReference>
<dbReference type="PRINTS" id="PR00344">
    <property type="entry name" value="BCTRLSENSOR"/>
</dbReference>
<dbReference type="Pfam" id="PF02518">
    <property type="entry name" value="HATPase_c"/>
    <property type="match status" value="1"/>
</dbReference>
<dbReference type="SUPFAM" id="SSF47384">
    <property type="entry name" value="Homodimeric domain of signal transducing histidine kinase"/>
    <property type="match status" value="1"/>
</dbReference>
<dbReference type="InterPro" id="IPR050428">
    <property type="entry name" value="TCS_sensor_his_kinase"/>
</dbReference>
<dbReference type="SMART" id="SM00387">
    <property type="entry name" value="HATPase_c"/>
    <property type="match status" value="1"/>
</dbReference>
<dbReference type="EC" id="2.7.13.3" evidence="3"/>
<evidence type="ECO:0000256" key="3">
    <source>
        <dbReference type="ARBA" id="ARBA00012438"/>
    </source>
</evidence>
<evidence type="ECO:0000259" key="14">
    <source>
        <dbReference type="PROSITE" id="PS50885"/>
    </source>
</evidence>
<dbReference type="PROSITE" id="PS50109">
    <property type="entry name" value="HIS_KIN"/>
    <property type="match status" value="1"/>
</dbReference>
<dbReference type="InterPro" id="IPR004358">
    <property type="entry name" value="Sig_transdc_His_kin-like_C"/>
</dbReference>
<dbReference type="GO" id="GO:0005886">
    <property type="term" value="C:plasma membrane"/>
    <property type="evidence" value="ECO:0007669"/>
    <property type="project" value="UniProtKB-SubCell"/>
</dbReference>
<evidence type="ECO:0000256" key="10">
    <source>
        <dbReference type="ARBA" id="ARBA00023136"/>
    </source>
</evidence>
<evidence type="ECO:0000313" key="16">
    <source>
        <dbReference type="Proteomes" id="UP000231742"/>
    </source>
</evidence>
<dbReference type="OrthoDB" id="9786919at2"/>
<evidence type="ECO:0000256" key="6">
    <source>
        <dbReference type="ARBA" id="ARBA00022692"/>
    </source>
</evidence>
<comment type="subcellular location">
    <subcellularLocation>
        <location evidence="2">Cell membrane</location>
    </subcellularLocation>
</comment>
<evidence type="ECO:0000259" key="13">
    <source>
        <dbReference type="PROSITE" id="PS50109"/>
    </source>
</evidence>
<dbReference type="SMART" id="SM00388">
    <property type="entry name" value="HisKA"/>
    <property type="match status" value="1"/>
</dbReference>
<dbReference type="Proteomes" id="UP000231742">
    <property type="component" value="Unassembled WGS sequence"/>
</dbReference>
<accession>A0A2M9D252</accession>
<feature type="domain" description="Histidine kinase" evidence="13">
    <location>
        <begin position="259"/>
        <end position="476"/>
    </location>
</feature>
<dbReference type="Gene3D" id="1.10.287.130">
    <property type="match status" value="1"/>
</dbReference>
<evidence type="ECO:0000256" key="5">
    <source>
        <dbReference type="ARBA" id="ARBA00022679"/>
    </source>
</evidence>